<feature type="non-terminal residue" evidence="10">
    <location>
        <position position="578"/>
    </location>
</feature>
<name>A0A9N8WW52_GIBZA</name>
<evidence type="ECO:0000313" key="11">
    <source>
        <dbReference type="Proteomes" id="UP000746612"/>
    </source>
</evidence>
<dbReference type="Gene3D" id="1.20.1250.20">
    <property type="entry name" value="MFS general substrate transporter like domains"/>
    <property type="match status" value="1"/>
</dbReference>
<evidence type="ECO:0000256" key="6">
    <source>
        <dbReference type="ARBA" id="ARBA00023180"/>
    </source>
</evidence>
<evidence type="ECO:0000256" key="1">
    <source>
        <dbReference type="ARBA" id="ARBA00004141"/>
    </source>
</evidence>
<feature type="transmembrane region" description="Helical" evidence="8">
    <location>
        <begin position="203"/>
        <end position="221"/>
    </location>
</feature>
<dbReference type="InterPro" id="IPR020846">
    <property type="entry name" value="MFS_dom"/>
</dbReference>
<feature type="domain" description="Major facilitator superfamily (MFS) profile" evidence="9">
    <location>
        <begin position="80"/>
        <end position="578"/>
    </location>
</feature>
<evidence type="ECO:0000256" key="8">
    <source>
        <dbReference type="SAM" id="Phobius"/>
    </source>
</evidence>
<dbReference type="GO" id="GO:0022857">
    <property type="term" value="F:transmembrane transporter activity"/>
    <property type="evidence" value="ECO:0007669"/>
    <property type="project" value="InterPro"/>
</dbReference>
<dbReference type="InterPro" id="IPR036259">
    <property type="entry name" value="MFS_trans_sf"/>
</dbReference>
<feature type="transmembrane region" description="Helical" evidence="8">
    <location>
        <begin position="145"/>
        <end position="164"/>
    </location>
</feature>
<gene>
    <name evidence="10" type="ORF">MDCFG202_LOCUS389674</name>
</gene>
<feature type="transmembrane region" description="Helical" evidence="8">
    <location>
        <begin position="274"/>
        <end position="294"/>
    </location>
</feature>
<evidence type="ECO:0000256" key="4">
    <source>
        <dbReference type="ARBA" id="ARBA00022989"/>
    </source>
</evidence>
<feature type="transmembrane region" description="Helical" evidence="8">
    <location>
        <begin position="384"/>
        <end position="403"/>
    </location>
</feature>
<reference evidence="10" key="1">
    <citation type="submission" date="2021-03" db="EMBL/GenBank/DDBJ databases">
        <authorList>
            <person name="Alouane T."/>
            <person name="Langin T."/>
            <person name="Bonhomme L."/>
        </authorList>
    </citation>
    <scope>NUCLEOTIDE SEQUENCE</scope>
    <source>
        <strain evidence="10">MDC_Fg202</strain>
    </source>
</reference>
<feature type="transmembrane region" description="Helical" evidence="8">
    <location>
        <begin position="233"/>
        <end position="253"/>
    </location>
</feature>
<feature type="transmembrane region" description="Helical" evidence="8">
    <location>
        <begin position="300"/>
        <end position="322"/>
    </location>
</feature>
<evidence type="ECO:0000256" key="3">
    <source>
        <dbReference type="ARBA" id="ARBA00022692"/>
    </source>
</evidence>
<dbReference type="SUPFAM" id="SSF103473">
    <property type="entry name" value="MFS general substrate transporter"/>
    <property type="match status" value="1"/>
</dbReference>
<dbReference type="Proteomes" id="UP000746612">
    <property type="component" value="Unassembled WGS sequence"/>
</dbReference>
<feature type="transmembrane region" description="Helical" evidence="8">
    <location>
        <begin position="410"/>
        <end position="428"/>
    </location>
</feature>
<feature type="transmembrane region" description="Helical" evidence="8">
    <location>
        <begin position="115"/>
        <end position="133"/>
    </location>
</feature>
<sequence length="578" mass="61792">FKKRNPKIAIMATEKAKLEVPATTDRPESTTSTLRGEDVQEKKEERQTDEDVETGTVEGNNDSDNPEEDDYPTGINMFFIVLALVMAVFLFSLDLTIVATAIPKITDEFKGLDKVGWYGAAFFMTVGAFQSTWGKIYKYFPLKTSFLIAIFIFELGSVICGAAPNAEALITGRAIAGVGGAGLGAGAYTIIGFSAPPKKRPAFTGIIGAAYGIASVIGPLLGGAFTDHVSWRWCFYINLPIGGISAAIIFLFFKTPRAAVPVQAPLFEKFLQMDPLGIVLVMGLTISYILAVQYGGQAHAWDSSVVIGLLVGWVAISVVWAISCYVQGERSMIPVRILKNRTVWVMSAFAFIFAGSFFLAIYYIPIYFQSVHNASPTSSGVRNLPLILAVTFSTIASGGLVTATGRYQPLLIGGAAIATIGAGLLYLLDIDTSTGKWIGYQIVAGVGWGLAFQIPMIAVQGTVDPKDLASATGILLFFQGLGGAYIVSGGQAAFVNQMLLDITKNAPHIDKGQLILTGATALRETFDKETLPIVIEGYMHGLNTVFAMAIAFVGFSFLITLLTPWKKLNLANITGGAA</sequence>
<dbReference type="CDD" id="cd17502">
    <property type="entry name" value="MFS_Azr1_MDR_like"/>
    <property type="match status" value="1"/>
</dbReference>
<protein>
    <recommendedName>
        <fullName evidence="9">Major facilitator superfamily (MFS) profile domain-containing protein</fullName>
    </recommendedName>
</protein>
<feature type="transmembrane region" description="Helical" evidence="8">
    <location>
        <begin position="78"/>
        <end position="103"/>
    </location>
</feature>
<keyword evidence="3 8" id="KW-0812">Transmembrane</keyword>
<evidence type="ECO:0000313" key="10">
    <source>
        <dbReference type="EMBL" id="CAG1995289.1"/>
    </source>
</evidence>
<dbReference type="EMBL" id="CAJPIJ010000158">
    <property type="protein sequence ID" value="CAG1995289.1"/>
    <property type="molecule type" value="Genomic_DNA"/>
</dbReference>
<feature type="transmembrane region" description="Helical" evidence="8">
    <location>
        <begin position="471"/>
        <end position="494"/>
    </location>
</feature>
<dbReference type="FunFam" id="1.20.1250.20:FF:000196">
    <property type="entry name" value="MFS toxin efflux pump (AflT)"/>
    <property type="match status" value="1"/>
</dbReference>
<dbReference type="PANTHER" id="PTHR23501">
    <property type="entry name" value="MAJOR FACILITATOR SUPERFAMILY"/>
    <property type="match status" value="1"/>
</dbReference>
<dbReference type="FunFam" id="1.20.1720.10:FF:000012">
    <property type="entry name" value="MFS toxin efflux pump (AflT)"/>
    <property type="match status" value="1"/>
</dbReference>
<dbReference type="PROSITE" id="PS50850">
    <property type="entry name" value="MFS"/>
    <property type="match status" value="1"/>
</dbReference>
<dbReference type="PANTHER" id="PTHR23501:SF177">
    <property type="entry name" value="MAJOR FACILITATOR SUPERFAMILY (MFS) PROFILE DOMAIN-CONTAINING PROTEIN-RELATED"/>
    <property type="match status" value="1"/>
</dbReference>
<feature type="region of interest" description="Disordered" evidence="7">
    <location>
        <begin position="14"/>
        <end position="68"/>
    </location>
</feature>
<keyword evidence="2" id="KW-0813">Transport</keyword>
<evidence type="ECO:0000256" key="2">
    <source>
        <dbReference type="ARBA" id="ARBA00022448"/>
    </source>
</evidence>
<feature type="transmembrane region" description="Helical" evidence="8">
    <location>
        <begin position="170"/>
        <end position="191"/>
    </location>
</feature>
<dbReference type="InterPro" id="IPR011701">
    <property type="entry name" value="MFS"/>
</dbReference>
<organism evidence="10 11">
    <name type="scientific">Gibberella zeae</name>
    <name type="common">Wheat head blight fungus</name>
    <name type="synonym">Fusarium graminearum</name>
    <dbReference type="NCBI Taxonomy" id="5518"/>
    <lineage>
        <taxon>Eukaryota</taxon>
        <taxon>Fungi</taxon>
        <taxon>Dikarya</taxon>
        <taxon>Ascomycota</taxon>
        <taxon>Pezizomycotina</taxon>
        <taxon>Sordariomycetes</taxon>
        <taxon>Hypocreomycetidae</taxon>
        <taxon>Hypocreales</taxon>
        <taxon>Nectriaceae</taxon>
        <taxon>Fusarium</taxon>
    </lineage>
</organism>
<dbReference type="AlphaFoldDB" id="A0A9N8WW52"/>
<evidence type="ECO:0000256" key="7">
    <source>
        <dbReference type="SAM" id="MobiDB-lite"/>
    </source>
</evidence>
<comment type="subcellular location">
    <subcellularLocation>
        <location evidence="1">Membrane</location>
        <topology evidence="1">Multi-pass membrane protein</topology>
    </subcellularLocation>
</comment>
<feature type="transmembrane region" description="Helical" evidence="8">
    <location>
        <begin position="545"/>
        <end position="565"/>
    </location>
</feature>
<keyword evidence="4 8" id="KW-1133">Transmembrane helix</keyword>
<keyword evidence="5 8" id="KW-0472">Membrane</keyword>
<accession>A0A9N8WW52</accession>
<feature type="compositionally biased region" description="Basic and acidic residues" evidence="7">
    <location>
        <begin position="35"/>
        <end position="46"/>
    </location>
</feature>
<keyword evidence="6" id="KW-0325">Glycoprotein</keyword>
<dbReference type="GO" id="GO:0005886">
    <property type="term" value="C:plasma membrane"/>
    <property type="evidence" value="ECO:0007669"/>
    <property type="project" value="TreeGrafter"/>
</dbReference>
<evidence type="ECO:0000259" key="9">
    <source>
        <dbReference type="PROSITE" id="PS50850"/>
    </source>
</evidence>
<proteinExistence type="predicted"/>
<comment type="caution">
    <text evidence="10">The sequence shown here is derived from an EMBL/GenBank/DDBJ whole genome shotgun (WGS) entry which is preliminary data.</text>
</comment>
<feature type="transmembrane region" description="Helical" evidence="8">
    <location>
        <begin position="440"/>
        <end position="459"/>
    </location>
</feature>
<dbReference type="Pfam" id="PF07690">
    <property type="entry name" value="MFS_1"/>
    <property type="match status" value="1"/>
</dbReference>
<feature type="transmembrane region" description="Helical" evidence="8">
    <location>
        <begin position="343"/>
        <end position="364"/>
    </location>
</feature>
<dbReference type="Gene3D" id="1.20.1720.10">
    <property type="entry name" value="Multidrug resistance protein D"/>
    <property type="match status" value="1"/>
</dbReference>
<evidence type="ECO:0000256" key="5">
    <source>
        <dbReference type="ARBA" id="ARBA00023136"/>
    </source>
</evidence>